<dbReference type="AlphaFoldDB" id="A0A955IW18"/>
<evidence type="ECO:0000256" key="10">
    <source>
        <dbReference type="ARBA" id="ARBA00048552"/>
    </source>
</evidence>
<dbReference type="NCBIfam" id="NF003519">
    <property type="entry name" value="PRK05182.2-5"/>
    <property type="match status" value="1"/>
</dbReference>
<dbReference type="Pfam" id="PF01000">
    <property type="entry name" value="RNA_pol_A_bac"/>
    <property type="match status" value="1"/>
</dbReference>
<dbReference type="EMBL" id="JAGQNY010000005">
    <property type="protein sequence ID" value="MCA9302044.1"/>
    <property type="molecule type" value="Genomic_DNA"/>
</dbReference>
<protein>
    <recommendedName>
        <fullName evidence="3 11">DNA-directed RNA polymerase subunit alpha</fullName>
        <shortName evidence="11">RNAP subunit alpha</shortName>
        <ecNumber evidence="2 11">2.7.7.6</ecNumber>
    </recommendedName>
    <alternativeName>
        <fullName evidence="9 11">RNA polymerase subunit alpha</fullName>
    </alternativeName>
    <alternativeName>
        <fullName evidence="8 11">Transcriptase subunit alpha</fullName>
    </alternativeName>
</protein>
<dbReference type="GO" id="GO:0003899">
    <property type="term" value="F:DNA-directed RNA polymerase activity"/>
    <property type="evidence" value="ECO:0007669"/>
    <property type="project" value="UniProtKB-UniRule"/>
</dbReference>
<dbReference type="CDD" id="cd06928">
    <property type="entry name" value="RNAP_alpha_NTD"/>
    <property type="match status" value="1"/>
</dbReference>
<evidence type="ECO:0000256" key="1">
    <source>
        <dbReference type="ARBA" id="ARBA00007123"/>
    </source>
</evidence>
<accession>A0A955IW18</accession>
<evidence type="ECO:0000256" key="5">
    <source>
        <dbReference type="ARBA" id="ARBA00022679"/>
    </source>
</evidence>
<dbReference type="GO" id="GO:0005737">
    <property type="term" value="C:cytoplasm"/>
    <property type="evidence" value="ECO:0007669"/>
    <property type="project" value="UniProtKB-ARBA"/>
</dbReference>
<comment type="caution">
    <text evidence="13">The sequence shown here is derived from an EMBL/GenBank/DDBJ whole genome shotgun (WGS) entry which is preliminary data.</text>
</comment>
<dbReference type="Gene3D" id="3.30.1360.10">
    <property type="entry name" value="RNA polymerase, RBP11-like subunit"/>
    <property type="match status" value="1"/>
</dbReference>
<dbReference type="NCBIfam" id="TIGR02027">
    <property type="entry name" value="rpoA"/>
    <property type="match status" value="1"/>
</dbReference>
<evidence type="ECO:0000256" key="6">
    <source>
        <dbReference type="ARBA" id="ARBA00022695"/>
    </source>
</evidence>
<keyword evidence="4 11" id="KW-0240">DNA-directed RNA polymerase</keyword>
<dbReference type="HAMAP" id="MF_00059">
    <property type="entry name" value="RNApol_bact_RpoA"/>
    <property type="match status" value="1"/>
</dbReference>
<reference evidence="13" key="2">
    <citation type="journal article" date="2021" name="Microbiome">
        <title>Successional dynamics and alternative stable states in a saline activated sludge microbial community over 9 years.</title>
        <authorList>
            <person name="Wang Y."/>
            <person name="Ye J."/>
            <person name="Ju F."/>
            <person name="Liu L."/>
            <person name="Boyd J.A."/>
            <person name="Deng Y."/>
            <person name="Parks D.H."/>
            <person name="Jiang X."/>
            <person name="Yin X."/>
            <person name="Woodcroft B.J."/>
            <person name="Tyson G.W."/>
            <person name="Hugenholtz P."/>
            <person name="Polz M.F."/>
            <person name="Zhang T."/>
        </authorList>
    </citation>
    <scope>NUCLEOTIDE SEQUENCE</scope>
    <source>
        <strain evidence="13">HKST-UBA80</strain>
    </source>
</reference>
<comment type="subunit">
    <text evidence="11">Homodimer. The RNAP catalytic core consists of 2 alpha, 1 beta, 1 beta' and 1 omega subunit. When a sigma factor is associated with the core the holoenzyme is formed, which can initiate transcription.</text>
</comment>
<evidence type="ECO:0000256" key="2">
    <source>
        <dbReference type="ARBA" id="ARBA00012418"/>
    </source>
</evidence>
<sequence>MLLQPNEIKINKVSEKNSVGVFSFKPLPKGYGNTLGSSIRRVLLTSIKGAAVTQVTFPGITHQFTTIPGVKQDVVDLCLNMKEIVVRSHSDSPVIGTIKKKGKGAVTAGDIKISSEVEVINKDFVIAELADDKTTFEAELIIEQGVGYSIAESRETAKLGAIVIDALFSPVLKVSYEVTPTRKGDVTDLDELIITVQTDGAVKPEEALTEAATLLRNFFSKFASKEEYVEEIIVPASSQSDAAEDTTGNSSSKDDVYLEDLSLPTRTVNALRKHGIEKLSQLAKMTDEEIADVKNLGEKSVKEIIKLLEKENLR</sequence>
<dbReference type="InterPro" id="IPR011260">
    <property type="entry name" value="RNAP_asu_C"/>
</dbReference>
<dbReference type="InterPro" id="IPR036603">
    <property type="entry name" value="RBP11-like"/>
</dbReference>
<dbReference type="EC" id="2.7.7.6" evidence="2 11"/>
<dbReference type="GO" id="GO:0003677">
    <property type="term" value="F:DNA binding"/>
    <property type="evidence" value="ECO:0007669"/>
    <property type="project" value="UniProtKB-UniRule"/>
</dbReference>
<comment type="catalytic activity">
    <reaction evidence="10 11">
        <text>RNA(n) + a ribonucleoside 5'-triphosphate = RNA(n+1) + diphosphate</text>
        <dbReference type="Rhea" id="RHEA:21248"/>
        <dbReference type="Rhea" id="RHEA-COMP:14527"/>
        <dbReference type="Rhea" id="RHEA-COMP:17342"/>
        <dbReference type="ChEBI" id="CHEBI:33019"/>
        <dbReference type="ChEBI" id="CHEBI:61557"/>
        <dbReference type="ChEBI" id="CHEBI:140395"/>
        <dbReference type="EC" id="2.7.7.6"/>
    </reaction>
</comment>
<evidence type="ECO:0000256" key="3">
    <source>
        <dbReference type="ARBA" id="ARBA00015972"/>
    </source>
</evidence>
<comment type="similarity">
    <text evidence="1 11">Belongs to the RNA polymerase alpha chain family.</text>
</comment>
<dbReference type="InterPro" id="IPR011263">
    <property type="entry name" value="DNA-dir_RNA_pol_RpoA/D/Rpb3"/>
</dbReference>
<evidence type="ECO:0000256" key="4">
    <source>
        <dbReference type="ARBA" id="ARBA00022478"/>
    </source>
</evidence>
<dbReference type="SUPFAM" id="SSF56553">
    <property type="entry name" value="Insert subdomain of RNA polymerase alpha subunit"/>
    <property type="match status" value="1"/>
</dbReference>
<dbReference type="InterPro" id="IPR011262">
    <property type="entry name" value="DNA-dir_RNA_pol_insert"/>
</dbReference>
<dbReference type="Pfam" id="PF01193">
    <property type="entry name" value="RNA_pol_L"/>
    <property type="match status" value="1"/>
</dbReference>
<feature type="region of interest" description="Alpha C-terminal domain (alpha-CTD)" evidence="11">
    <location>
        <begin position="251"/>
        <end position="314"/>
    </location>
</feature>
<dbReference type="Pfam" id="PF03118">
    <property type="entry name" value="RNA_pol_A_CTD"/>
    <property type="match status" value="1"/>
</dbReference>
<dbReference type="GO" id="GO:0006351">
    <property type="term" value="P:DNA-templated transcription"/>
    <property type="evidence" value="ECO:0007669"/>
    <property type="project" value="UniProtKB-UniRule"/>
</dbReference>
<name>A0A955IW18_UNCKA</name>
<dbReference type="SMART" id="SM00662">
    <property type="entry name" value="RPOLD"/>
    <property type="match status" value="1"/>
</dbReference>
<evidence type="ECO:0000313" key="13">
    <source>
        <dbReference type="EMBL" id="MCA9302044.1"/>
    </source>
</evidence>
<dbReference type="Gene3D" id="2.170.120.12">
    <property type="entry name" value="DNA-directed RNA polymerase, insert domain"/>
    <property type="match status" value="1"/>
</dbReference>
<dbReference type="InterPro" id="IPR011773">
    <property type="entry name" value="DNA-dir_RpoA"/>
</dbReference>
<dbReference type="Proteomes" id="UP000714817">
    <property type="component" value="Unassembled WGS sequence"/>
</dbReference>
<feature type="domain" description="DNA-directed RNA polymerase RpoA/D/Rpb3-type" evidence="12">
    <location>
        <begin position="19"/>
        <end position="225"/>
    </location>
</feature>
<dbReference type="SUPFAM" id="SSF55257">
    <property type="entry name" value="RBP11-like subunits of RNA polymerase"/>
    <property type="match status" value="1"/>
</dbReference>
<evidence type="ECO:0000256" key="11">
    <source>
        <dbReference type="HAMAP-Rule" id="MF_00059"/>
    </source>
</evidence>
<evidence type="ECO:0000256" key="8">
    <source>
        <dbReference type="ARBA" id="ARBA00032524"/>
    </source>
</evidence>
<comment type="function">
    <text evidence="11">DNA-dependent RNA polymerase catalyzes the transcription of DNA into RNA using the four ribonucleoside triphosphates as substrates.</text>
</comment>
<keyword evidence="7 11" id="KW-0804">Transcription</keyword>
<dbReference type="InterPro" id="IPR036643">
    <property type="entry name" value="RNApol_insert_sf"/>
</dbReference>
<dbReference type="GO" id="GO:0046983">
    <property type="term" value="F:protein dimerization activity"/>
    <property type="evidence" value="ECO:0007669"/>
    <property type="project" value="InterPro"/>
</dbReference>
<keyword evidence="6 11" id="KW-0548">Nucleotidyltransferase</keyword>
<gene>
    <name evidence="11" type="primary">rpoA</name>
    <name evidence="13" type="ORF">KDA10_01590</name>
</gene>
<dbReference type="SUPFAM" id="SSF47789">
    <property type="entry name" value="C-terminal domain of RNA polymerase alpha subunit"/>
    <property type="match status" value="1"/>
</dbReference>
<keyword evidence="5 11" id="KW-0808">Transferase</keyword>
<dbReference type="FunFam" id="2.170.120.12:FF:000001">
    <property type="entry name" value="DNA-directed RNA polymerase subunit alpha"/>
    <property type="match status" value="1"/>
</dbReference>
<organism evidence="13 14">
    <name type="scientific">candidate division WWE3 bacterium</name>
    <dbReference type="NCBI Taxonomy" id="2053526"/>
    <lineage>
        <taxon>Bacteria</taxon>
        <taxon>Katanobacteria</taxon>
    </lineage>
</organism>
<evidence type="ECO:0000256" key="9">
    <source>
        <dbReference type="ARBA" id="ARBA00033070"/>
    </source>
</evidence>
<proteinExistence type="inferred from homology"/>
<comment type="domain">
    <text evidence="11">The N-terminal domain is essential for RNAP assembly and basal transcription, whereas the C-terminal domain is involved in interaction with transcriptional regulators and with upstream promoter elements.</text>
</comment>
<evidence type="ECO:0000313" key="14">
    <source>
        <dbReference type="Proteomes" id="UP000714817"/>
    </source>
</evidence>
<dbReference type="Gene3D" id="1.10.150.20">
    <property type="entry name" value="5' to 3' exonuclease, C-terminal subdomain"/>
    <property type="match status" value="1"/>
</dbReference>
<dbReference type="GO" id="GO:0000428">
    <property type="term" value="C:DNA-directed RNA polymerase complex"/>
    <property type="evidence" value="ECO:0007669"/>
    <property type="project" value="UniProtKB-KW"/>
</dbReference>
<feature type="region of interest" description="Alpha N-terminal domain (alpha-NTD)" evidence="11">
    <location>
        <begin position="1"/>
        <end position="225"/>
    </location>
</feature>
<evidence type="ECO:0000256" key="7">
    <source>
        <dbReference type="ARBA" id="ARBA00023163"/>
    </source>
</evidence>
<evidence type="ECO:0000259" key="12">
    <source>
        <dbReference type="SMART" id="SM00662"/>
    </source>
</evidence>
<reference evidence="13" key="1">
    <citation type="submission" date="2020-04" db="EMBL/GenBank/DDBJ databases">
        <authorList>
            <person name="Zhang T."/>
        </authorList>
    </citation>
    <scope>NUCLEOTIDE SEQUENCE</scope>
    <source>
        <strain evidence="13">HKST-UBA80</strain>
    </source>
</reference>